<reference evidence="1" key="2">
    <citation type="submission" date="2021-02" db="EMBL/GenBank/DDBJ databases">
        <title>Aspergillus puulaauensis MK2 genome sequence.</title>
        <authorList>
            <person name="Futagami T."/>
            <person name="Mori K."/>
            <person name="Kadooka C."/>
            <person name="Tanaka T."/>
        </authorList>
    </citation>
    <scope>NUCLEOTIDE SEQUENCE</scope>
    <source>
        <strain evidence="1">MK2</strain>
    </source>
</reference>
<gene>
    <name evidence="1" type="ORF">APUU_30663S</name>
</gene>
<keyword evidence="2" id="KW-1185">Reference proteome</keyword>
<dbReference type="AlphaFoldDB" id="A0A7R7XJW2"/>
<accession>A0A7R7XJW2</accession>
<dbReference type="Proteomes" id="UP000654913">
    <property type="component" value="Chromosome 3"/>
</dbReference>
<evidence type="ECO:0000313" key="1">
    <source>
        <dbReference type="EMBL" id="BCS22438.1"/>
    </source>
</evidence>
<dbReference type="EMBL" id="AP024445">
    <property type="protein sequence ID" value="BCS22438.1"/>
    <property type="molecule type" value="Genomic_DNA"/>
</dbReference>
<name>A0A7R7XJW2_9EURO</name>
<dbReference type="OrthoDB" id="10475734at2759"/>
<organism evidence="1 2">
    <name type="scientific">Aspergillus puulaauensis</name>
    <dbReference type="NCBI Taxonomy" id="1220207"/>
    <lineage>
        <taxon>Eukaryota</taxon>
        <taxon>Fungi</taxon>
        <taxon>Dikarya</taxon>
        <taxon>Ascomycota</taxon>
        <taxon>Pezizomycotina</taxon>
        <taxon>Eurotiomycetes</taxon>
        <taxon>Eurotiomycetidae</taxon>
        <taxon>Eurotiales</taxon>
        <taxon>Aspergillaceae</taxon>
        <taxon>Aspergillus</taxon>
    </lineage>
</organism>
<evidence type="ECO:0000313" key="2">
    <source>
        <dbReference type="Proteomes" id="UP000654913"/>
    </source>
</evidence>
<proteinExistence type="predicted"/>
<reference evidence="1" key="1">
    <citation type="submission" date="2021-01" db="EMBL/GenBank/DDBJ databases">
        <authorList>
            <consortium name="Aspergillus puulaauensis MK2 genome sequencing consortium"/>
            <person name="Kazuki M."/>
            <person name="Futagami T."/>
        </authorList>
    </citation>
    <scope>NUCLEOTIDE SEQUENCE</scope>
    <source>
        <strain evidence="1">MK2</strain>
    </source>
</reference>
<dbReference type="KEGG" id="apuu:APUU_30663S"/>
<sequence length="215" mass="24595">MNSQPYETMFHIIDGETGIKLHSVTYPHCWSCLLYPDPISAHVVVVFDLYSTVRWNRMLKNLRTFSIIQKFSYQDEKPTSFSLVSTEVVFPPNIQYKPYGYSSLDPLSMTGVCCFDGHDDGAQGSAIAPTRDKDFLFVAADVLRQSYPKNDPPPLNQCFVFGRGKSMTLPPRPEFGRHERTTAGLPQFFEVKDLQFGDGGRMHLYCYPDTYIFEF</sequence>
<protein>
    <submittedName>
        <fullName evidence="1">Uncharacterized protein</fullName>
    </submittedName>
</protein>
<dbReference type="GeneID" id="64972443"/>
<dbReference type="RefSeq" id="XP_041554632.1">
    <property type="nucleotide sequence ID" value="XM_041701781.1"/>
</dbReference>